<dbReference type="KEGG" id="dpx:DAPPUDRAFT_310096"/>
<protein>
    <submittedName>
        <fullName evidence="3">Uncharacterized protein</fullName>
    </submittedName>
</protein>
<dbReference type="PhylomeDB" id="E9FSE7"/>
<evidence type="ECO:0000256" key="1">
    <source>
        <dbReference type="SAM" id="Coils"/>
    </source>
</evidence>
<reference evidence="3 4" key="1">
    <citation type="journal article" date="2011" name="Science">
        <title>The ecoresponsive genome of Daphnia pulex.</title>
        <authorList>
            <person name="Colbourne J.K."/>
            <person name="Pfrender M.E."/>
            <person name="Gilbert D."/>
            <person name="Thomas W.K."/>
            <person name="Tucker A."/>
            <person name="Oakley T.H."/>
            <person name="Tokishita S."/>
            <person name="Aerts A."/>
            <person name="Arnold G.J."/>
            <person name="Basu M.K."/>
            <person name="Bauer D.J."/>
            <person name="Caceres C.E."/>
            <person name="Carmel L."/>
            <person name="Casola C."/>
            <person name="Choi J.H."/>
            <person name="Detter J.C."/>
            <person name="Dong Q."/>
            <person name="Dusheyko S."/>
            <person name="Eads B.D."/>
            <person name="Frohlich T."/>
            <person name="Geiler-Samerotte K.A."/>
            <person name="Gerlach D."/>
            <person name="Hatcher P."/>
            <person name="Jogdeo S."/>
            <person name="Krijgsveld J."/>
            <person name="Kriventseva E.V."/>
            <person name="Kultz D."/>
            <person name="Laforsch C."/>
            <person name="Lindquist E."/>
            <person name="Lopez J."/>
            <person name="Manak J.R."/>
            <person name="Muller J."/>
            <person name="Pangilinan J."/>
            <person name="Patwardhan R.P."/>
            <person name="Pitluck S."/>
            <person name="Pritham E.J."/>
            <person name="Rechtsteiner A."/>
            <person name="Rho M."/>
            <person name="Rogozin I.B."/>
            <person name="Sakarya O."/>
            <person name="Salamov A."/>
            <person name="Schaack S."/>
            <person name="Shapiro H."/>
            <person name="Shiga Y."/>
            <person name="Skalitzky C."/>
            <person name="Smith Z."/>
            <person name="Souvorov A."/>
            <person name="Sung W."/>
            <person name="Tang Z."/>
            <person name="Tsuchiya D."/>
            <person name="Tu H."/>
            <person name="Vos H."/>
            <person name="Wang M."/>
            <person name="Wolf Y.I."/>
            <person name="Yamagata H."/>
            <person name="Yamada T."/>
            <person name="Ye Y."/>
            <person name="Shaw J.R."/>
            <person name="Andrews J."/>
            <person name="Crease T.J."/>
            <person name="Tang H."/>
            <person name="Lucas S.M."/>
            <person name="Robertson H.M."/>
            <person name="Bork P."/>
            <person name="Koonin E.V."/>
            <person name="Zdobnov E.M."/>
            <person name="Grigoriev I.V."/>
            <person name="Lynch M."/>
            <person name="Boore J.L."/>
        </authorList>
    </citation>
    <scope>NUCLEOTIDE SEQUENCE [LARGE SCALE GENOMIC DNA]</scope>
</reference>
<feature type="region of interest" description="Disordered" evidence="2">
    <location>
        <begin position="137"/>
        <end position="162"/>
    </location>
</feature>
<evidence type="ECO:0000313" key="3">
    <source>
        <dbReference type="EMBL" id="EFX89194.1"/>
    </source>
</evidence>
<sequence length="338" mass="38542">MEKVQIDQLLSTQIPRIDENHTDILLEDEALPGQQPPAYQCYKSVSVPAWNAYALGFQLNTPTSEDSYPFGANQENLNTNKGIVTQIAPEEFSLEDVRHLQKLIRDLHAENIQKTLSYIKLEQAYYSMKDEVADLKRGAKMKQTKETGERSKHQSENKDPAKELTKIKEKCNAVQSEEANVPGLVGDERFQYFHAIVSDSNIILTENKKLLDTMMNKVQVLELELAAWMERSKEYERKLQIKSSLDNGIQTDDVDIPQRSSILNNRHLGRSIDSEEDTATQRERQNTRNISSFVYKYLAPKANSCFSCLKTALCRCPPAPPQSGNTERQMVSIRKCEI</sequence>
<keyword evidence="1" id="KW-0175">Coiled coil</keyword>
<keyword evidence="4" id="KW-1185">Reference proteome</keyword>
<feature type="region of interest" description="Disordered" evidence="2">
    <location>
        <begin position="265"/>
        <end position="285"/>
    </location>
</feature>
<organism evidence="3 4">
    <name type="scientific">Daphnia pulex</name>
    <name type="common">Water flea</name>
    <dbReference type="NCBI Taxonomy" id="6669"/>
    <lineage>
        <taxon>Eukaryota</taxon>
        <taxon>Metazoa</taxon>
        <taxon>Ecdysozoa</taxon>
        <taxon>Arthropoda</taxon>
        <taxon>Crustacea</taxon>
        <taxon>Branchiopoda</taxon>
        <taxon>Diplostraca</taxon>
        <taxon>Cladocera</taxon>
        <taxon>Anomopoda</taxon>
        <taxon>Daphniidae</taxon>
        <taxon>Daphnia</taxon>
    </lineage>
</organism>
<evidence type="ECO:0000256" key="2">
    <source>
        <dbReference type="SAM" id="MobiDB-lite"/>
    </source>
</evidence>
<dbReference type="HOGENOM" id="CLU_821993_0_0_1"/>
<dbReference type="AlphaFoldDB" id="E9FSE7"/>
<evidence type="ECO:0000313" key="4">
    <source>
        <dbReference type="Proteomes" id="UP000000305"/>
    </source>
</evidence>
<dbReference type="Proteomes" id="UP000000305">
    <property type="component" value="Unassembled WGS sequence"/>
</dbReference>
<proteinExistence type="predicted"/>
<feature type="coiled-coil region" evidence="1">
    <location>
        <begin position="211"/>
        <end position="238"/>
    </location>
</feature>
<dbReference type="OrthoDB" id="6336093at2759"/>
<gene>
    <name evidence="3" type="ORF">DAPPUDRAFT_310096</name>
</gene>
<dbReference type="EMBL" id="GL732524">
    <property type="protein sequence ID" value="EFX89194.1"/>
    <property type="molecule type" value="Genomic_DNA"/>
</dbReference>
<dbReference type="InParanoid" id="E9FSE7"/>
<name>E9FSE7_DAPPU</name>
<accession>E9FSE7</accession>